<dbReference type="Proteomes" id="UP000316562">
    <property type="component" value="Unassembled WGS sequence"/>
</dbReference>
<dbReference type="EMBL" id="SGBC01000001">
    <property type="protein sequence ID" value="RZD17034.1"/>
    <property type="molecule type" value="Genomic_DNA"/>
</dbReference>
<evidence type="ECO:0000256" key="2">
    <source>
        <dbReference type="ARBA" id="ARBA00022980"/>
    </source>
</evidence>
<evidence type="ECO:0000256" key="4">
    <source>
        <dbReference type="ARBA" id="ARBA00035204"/>
    </source>
</evidence>
<reference evidence="6 7" key="1">
    <citation type="journal article" date="2019" name="ISME J.">
        <title>Insights into ecological role of a new deltaproteobacterial order Candidatus Acidulodesulfobacterales by metagenomics and metatranscriptomics.</title>
        <authorList>
            <person name="Tan S."/>
            <person name="Liu J."/>
            <person name="Fang Y."/>
            <person name="Hedlund B.P."/>
            <person name="Lian Z.H."/>
            <person name="Huang L.Y."/>
            <person name="Li J.T."/>
            <person name="Huang L.N."/>
            <person name="Li W.J."/>
            <person name="Jiang H.C."/>
            <person name="Dong H.L."/>
            <person name="Shu W.S."/>
        </authorList>
    </citation>
    <scope>NUCLEOTIDE SEQUENCE [LARGE SCALE GENOMIC DNA]</scope>
    <source>
        <strain evidence="6">AP2</strain>
    </source>
</reference>
<dbReference type="Gene3D" id="1.10.287.310">
    <property type="match status" value="1"/>
</dbReference>
<dbReference type="SUPFAM" id="SSF46561">
    <property type="entry name" value="Ribosomal protein L29 (L29p)"/>
    <property type="match status" value="1"/>
</dbReference>
<dbReference type="FunFam" id="1.10.287.310:FF:000001">
    <property type="entry name" value="50S ribosomal protein L29"/>
    <property type="match status" value="1"/>
</dbReference>
<dbReference type="HAMAP" id="MF_00374">
    <property type="entry name" value="Ribosomal_uL29"/>
    <property type="match status" value="1"/>
</dbReference>
<proteinExistence type="inferred from homology"/>
<gene>
    <name evidence="5" type="primary">rpmC</name>
    <name evidence="6" type="ORF">EVJ46_02005</name>
</gene>
<dbReference type="InterPro" id="IPR036049">
    <property type="entry name" value="Ribosomal_uL29_sf"/>
</dbReference>
<dbReference type="GO" id="GO:0005840">
    <property type="term" value="C:ribosome"/>
    <property type="evidence" value="ECO:0007669"/>
    <property type="project" value="UniProtKB-KW"/>
</dbReference>
<dbReference type="NCBIfam" id="TIGR00012">
    <property type="entry name" value="L29"/>
    <property type="match status" value="1"/>
</dbReference>
<comment type="caution">
    <text evidence="6">The sequence shown here is derived from an EMBL/GenBank/DDBJ whole genome shotgun (WGS) entry which is preliminary data.</text>
</comment>
<evidence type="ECO:0000256" key="1">
    <source>
        <dbReference type="ARBA" id="ARBA00009254"/>
    </source>
</evidence>
<dbReference type="GO" id="GO:0006412">
    <property type="term" value="P:translation"/>
    <property type="evidence" value="ECO:0007669"/>
    <property type="project" value="UniProtKB-UniRule"/>
</dbReference>
<dbReference type="GO" id="GO:0003735">
    <property type="term" value="F:structural constituent of ribosome"/>
    <property type="evidence" value="ECO:0007669"/>
    <property type="project" value="InterPro"/>
</dbReference>
<dbReference type="Pfam" id="PF00831">
    <property type="entry name" value="Ribosomal_L29"/>
    <property type="match status" value="1"/>
</dbReference>
<dbReference type="GO" id="GO:1990904">
    <property type="term" value="C:ribonucleoprotein complex"/>
    <property type="evidence" value="ECO:0007669"/>
    <property type="project" value="UniProtKB-KW"/>
</dbReference>
<evidence type="ECO:0000313" key="7">
    <source>
        <dbReference type="Proteomes" id="UP000316562"/>
    </source>
</evidence>
<dbReference type="CDD" id="cd00427">
    <property type="entry name" value="Ribosomal_L29_HIP"/>
    <property type="match status" value="1"/>
</dbReference>
<sequence length="67" mass="8015">MKYKYQEIKTMGLPELQVKEDDIKKEIFNLRIQKSIGSLENPKRLKLLKKQIAWIKTSLNERNRGIK</sequence>
<protein>
    <recommendedName>
        <fullName evidence="4 5">Large ribosomal subunit protein uL29</fullName>
    </recommendedName>
</protein>
<evidence type="ECO:0000256" key="5">
    <source>
        <dbReference type="HAMAP-Rule" id="MF_00374"/>
    </source>
</evidence>
<name>A0A519BIF3_ACIG2</name>
<accession>A0A519BIF3</accession>
<keyword evidence="3 5" id="KW-0687">Ribonucleoprotein</keyword>
<keyword evidence="2 5" id="KW-0689">Ribosomal protein</keyword>
<organism evidence="6 7">
    <name type="scientific">Acididesulfobacter guangdongensis</name>
    <dbReference type="NCBI Taxonomy" id="2597225"/>
    <lineage>
        <taxon>Bacteria</taxon>
        <taxon>Deltaproteobacteria</taxon>
        <taxon>Candidatus Acidulodesulfobacterales</taxon>
        <taxon>Candidatus Acididesulfobacter</taxon>
    </lineage>
</organism>
<evidence type="ECO:0000313" key="6">
    <source>
        <dbReference type="EMBL" id="RZD17034.1"/>
    </source>
</evidence>
<dbReference type="AlphaFoldDB" id="A0A519BIF3"/>
<dbReference type="InterPro" id="IPR001854">
    <property type="entry name" value="Ribosomal_uL29"/>
</dbReference>
<evidence type="ECO:0000256" key="3">
    <source>
        <dbReference type="ARBA" id="ARBA00023274"/>
    </source>
</evidence>
<comment type="similarity">
    <text evidence="1 5">Belongs to the universal ribosomal protein uL29 family.</text>
</comment>